<dbReference type="EMBL" id="LVXG01000023">
    <property type="protein sequence ID" value="OQP47285.1"/>
    <property type="molecule type" value="Genomic_DNA"/>
</dbReference>
<dbReference type="AlphaFoldDB" id="A0A1V9EN47"/>
<evidence type="ECO:0000256" key="2">
    <source>
        <dbReference type="SAM" id="SignalP"/>
    </source>
</evidence>
<feature type="compositionally biased region" description="Basic and acidic residues" evidence="1">
    <location>
        <begin position="21"/>
        <end position="40"/>
    </location>
</feature>
<feature type="signal peptide" evidence="2">
    <location>
        <begin position="1"/>
        <end position="17"/>
    </location>
</feature>
<evidence type="ECO:0000256" key="1">
    <source>
        <dbReference type="SAM" id="MobiDB-lite"/>
    </source>
</evidence>
<name>A0A1V9EN47_9BACT</name>
<feature type="chain" id="PRO_5010721583" description="Lipoprotein" evidence="2">
    <location>
        <begin position="18"/>
        <end position="171"/>
    </location>
</feature>
<feature type="region of interest" description="Disordered" evidence="1">
    <location>
        <begin position="21"/>
        <end position="44"/>
    </location>
</feature>
<dbReference type="Proteomes" id="UP000192610">
    <property type="component" value="Unassembled WGS sequence"/>
</dbReference>
<keyword evidence="4" id="KW-1185">Reference proteome</keyword>
<gene>
    <name evidence="3" type="ORF">A4H97_07215</name>
</gene>
<evidence type="ECO:0008006" key="5">
    <source>
        <dbReference type="Google" id="ProtNLM"/>
    </source>
</evidence>
<comment type="caution">
    <text evidence="3">The sequence shown here is derived from an EMBL/GenBank/DDBJ whole genome shotgun (WGS) entry which is preliminary data.</text>
</comment>
<dbReference type="STRING" id="354355.SAMN05660816_01467"/>
<evidence type="ECO:0000313" key="3">
    <source>
        <dbReference type="EMBL" id="OQP47285.1"/>
    </source>
</evidence>
<dbReference type="OrthoDB" id="678361at2"/>
<reference evidence="4" key="1">
    <citation type="submission" date="2016-04" db="EMBL/GenBank/DDBJ databases">
        <authorList>
            <person name="Chen L."/>
            <person name="Zhuang W."/>
            <person name="Wang G."/>
        </authorList>
    </citation>
    <scope>NUCLEOTIDE SEQUENCE [LARGE SCALE GENOMIC DNA]</scope>
    <source>
        <strain evidence="4">17621</strain>
    </source>
</reference>
<proteinExistence type="predicted"/>
<sequence length="171" mass="19048">MKRFAVILLTALVFAHCADSDGAKDSKPKPSTPKKTEKKAAVKTTPATPVFTGPRLEFLKSIPGSIDGCGEFFTYDTCKLSDEKYVFLSDMGDFALIRIKGKDIELKKNRRESKQLTAISSIEVYYAVGYKVIVRKKEEKVVDELYTYSGTIQIISKKIKTTFKVRGEGGC</sequence>
<organism evidence="3 4">
    <name type="scientific">Niastella yeongjuensis</name>
    <dbReference type="NCBI Taxonomy" id="354355"/>
    <lineage>
        <taxon>Bacteria</taxon>
        <taxon>Pseudomonadati</taxon>
        <taxon>Bacteroidota</taxon>
        <taxon>Chitinophagia</taxon>
        <taxon>Chitinophagales</taxon>
        <taxon>Chitinophagaceae</taxon>
        <taxon>Niastella</taxon>
    </lineage>
</organism>
<protein>
    <recommendedName>
        <fullName evidence="5">Lipoprotein</fullName>
    </recommendedName>
</protein>
<evidence type="ECO:0000313" key="4">
    <source>
        <dbReference type="Proteomes" id="UP000192610"/>
    </source>
</evidence>
<accession>A0A1V9EN47</accession>
<keyword evidence="2" id="KW-0732">Signal</keyword>
<dbReference type="RefSeq" id="WP_081201330.1">
    <property type="nucleotide sequence ID" value="NZ_FOCZ01000002.1"/>
</dbReference>